<sequence>MTRWFVRIVLGLVGLVLALAIAVTFVDWNSYRDRIARAVSDQLGLAVRLGGEIRLSLLPGPAFAAEAVSISAPLSGEPVAVADRIAVDLDLFDLLQGQVSIGSLELDGVSLTVEQVAGAWQVRGWPVADGAQNGTQSSDAGANGISIGALKLRNGRLSVIRPDAAPILLETIGGTLSGTLPTGPLDWAVGFAVGGEEVAVSGRLRPVPISDTQPEDSRTAGTELSVRTDIVLGGTVMTISGRLLDDGGLNGRMVLEGDNLSDLMARGTRLASAVMAGDEDTTPSKPLGPNIPHKLDMQVERRGNVTRLVSRTLSLGETSGNLDLTIVERDKLHLAGTLALGILDIGPWLQGTEEARDNTTGRSGEDSQAGEDARESDIVLPFAGTLDVSVEGIALYGGVVQQLDAGFAFRDDRIALTRGQALMPGGTSLSLAGDVFLSTGRLFSGTLNVDSGNLPDLIKWAGLSIPGDVRPGRLATARLAAGVDITDDDWQLSGIKGQIDTSRFAGGAIGSMNGTVRQIQLTVSDVNLDAYLDDDMIRDALSESEESASSDRPDTLHADAPGTVNLAFPWAEDTGTDIMFDVNMVHWRGRRYDRLRAEALLLPDGVQIETVSLEEGNGRLALRGSISRRADRQNTPKSNGVDWGLTANLSVERWTLPLLRAHLPESLPYLDALGAKAISGGMTLQGDSRQMRVSVETSLLPEAQDGEAARLALNGDISMLPEAGNLSGFDLQGQLDHADLAPLARLMGADMVQSVPVDVTFTAVSAPQPATGPAGGAPRQPVQLRISGALAGGQMTVSGVVDDGADLALTYTHPTAVNATSQLMPLMPLADEMAPLSLEARLIGDAAAGDDDGAVANWSLQDVILRNGAGSVSGMLGLRDGRNLSGRLAVAGLDVSSLSAGHDGAPVTGDAAAEPTRLSASLSPLEDMRGTVALTLQTITLYGQRLTAPNAALILTGQTVRLSLGEGAQLNDGTLTGDVVVSGGSTPGFTGNLSASRIDLAAALTGSGLRPVLSGQAQAQMDLGARGDTVNDMIAALTGEVTVTGYAGSLNFLGVPGLVRSIENADSPRAFLGGIGGFLKDGESRFTAMETRITLDEGVALIERFGAEGDWGQFNLDGQVNLADALMDIRGQLSLSRPLDAPAIPVRYQGPLSGPSVTWQSRLLERFVLAGIERKLRATLLNRFETQDAAAQTPAETNPGAAVFGRAFDVLKKLQEQQKAQKQKNNTKEDDRDGTN</sequence>
<dbReference type="EMBL" id="REFR01000009">
    <property type="protein sequence ID" value="RMB11755.1"/>
    <property type="molecule type" value="Genomic_DNA"/>
</dbReference>
<accession>A0A3M0CSB9</accession>
<proteinExistence type="predicted"/>
<gene>
    <name evidence="3" type="ORF">BXY39_0238</name>
</gene>
<feature type="region of interest" description="Disordered" evidence="1">
    <location>
        <begin position="1215"/>
        <end position="1236"/>
    </location>
</feature>
<evidence type="ECO:0000259" key="2">
    <source>
        <dbReference type="Pfam" id="PF05170"/>
    </source>
</evidence>
<dbReference type="InterPro" id="IPR007844">
    <property type="entry name" value="AsmA"/>
</dbReference>
<dbReference type="Proteomes" id="UP000271227">
    <property type="component" value="Unassembled WGS sequence"/>
</dbReference>
<dbReference type="Pfam" id="PF05170">
    <property type="entry name" value="AsmA"/>
    <property type="match status" value="1"/>
</dbReference>
<protein>
    <submittedName>
        <fullName evidence="3">AsmA-like protein</fullName>
    </submittedName>
</protein>
<dbReference type="AlphaFoldDB" id="A0A3M0CSB9"/>
<name>A0A3M0CSB9_9PROT</name>
<dbReference type="GO" id="GO:0005886">
    <property type="term" value="C:plasma membrane"/>
    <property type="evidence" value="ECO:0007669"/>
    <property type="project" value="TreeGrafter"/>
</dbReference>
<reference evidence="3 4" key="1">
    <citation type="submission" date="2018-10" db="EMBL/GenBank/DDBJ databases">
        <title>Genomic Encyclopedia of Archaeal and Bacterial Type Strains, Phase II (KMG-II): from individual species to whole genera.</title>
        <authorList>
            <person name="Goeker M."/>
        </authorList>
    </citation>
    <scope>NUCLEOTIDE SEQUENCE [LARGE SCALE GENOMIC DNA]</scope>
    <source>
        <strain evidence="3 4">DSM 25217</strain>
    </source>
</reference>
<comment type="caution">
    <text evidence="3">The sequence shown here is derived from an EMBL/GenBank/DDBJ whole genome shotgun (WGS) entry which is preliminary data.</text>
</comment>
<feature type="region of interest" description="Disordered" evidence="1">
    <location>
        <begin position="354"/>
        <end position="374"/>
    </location>
</feature>
<dbReference type="RefSeq" id="WP_121937000.1">
    <property type="nucleotide sequence ID" value="NZ_REFR01000009.1"/>
</dbReference>
<evidence type="ECO:0000256" key="1">
    <source>
        <dbReference type="SAM" id="MobiDB-lite"/>
    </source>
</evidence>
<dbReference type="PANTHER" id="PTHR30441:SF4">
    <property type="entry name" value="PROTEIN ASMA"/>
    <property type="match status" value="1"/>
</dbReference>
<feature type="domain" description="AsmA" evidence="2">
    <location>
        <begin position="9"/>
        <end position="160"/>
    </location>
</feature>
<dbReference type="GO" id="GO:0090313">
    <property type="term" value="P:regulation of protein targeting to membrane"/>
    <property type="evidence" value="ECO:0007669"/>
    <property type="project" value="TreeGrafter"/>
</dbReference>
<keyword evidence="4" id="KW-1185">Reference proteome</keyword>
<dbReference type="PANTHER" id="PTHR30441">
    <property type="entry name" value="DUF748 DOMAIN-CONTAINING PROTEIN"/>
    <property type="match status" value="1"/>
</dbReference>
<dbReference type="InterPro" id="IPR052894">
    <property type="entry name" value="AsmA-related"/>
</dbReference>
<evidence type="ECO:0000313" key="3">
    <source>
        <dbReference type="EMBL" id="RMB11755.1"/>
    </source>
</evidence>
<feature type="compositionally biased region" description="Basic and acidic residues" evidence="1">
    <location>
        <begin position="1226"/>
        <end position="1236"/>
    </location>
</feature>
<dbReference type="InParanoid" id="A0A3M0CSB9"/>
<evidence type="ECO:0000313" key="4">
    <source>
        <dbReference type="Proteomes" id="UP000271227"/>
    </source>
</evidence>
<dbReference type="OrthoDB" id="9816380at2"/>
<organism evidence="3 4">
    <name type="scientific">Eilatimonas milleporae</name>
    <dbReference type="NCBI Taxonomy" id="911205"/>
    <lineage>
        <taxon>Bacteria</taxon>
        <taxon>Pseudomonadati</taxon>
        <taxon>Pseudomonadota</taxon>
        <taxon>Alphaproteobacteria</taxon>
        <taxon>Kordiimonadales</taxon>
        <taxon>Kordiimonadaceae</taxon>
        <taxon>Eilatimonas</taxon>
    </lineage>
</organism>